<accession>A0ABP1R959</accession>
<dbReference type="Gene3D" id="3.50.50.60">
    <property type="entry name" value="FAD/NAD(P)-binding domain"/>
    <property type="match status" value="1"/>
</dbReference>
<reference evidence="4 5" key="1">
    <citation type="submission" date="2024-08" db="EMBL/GenBank/DDBJ databases">
        <authorList>
            <person name="Cucini C."/>
            <person name="Frati F."/>
        </authorList>
    </citation>
    <scope>NUCLEOTIDE SEQUENCE [LARGE SCALE GENOMIC DNA]</scope>
</reference>
<feature type="transmembrane region" description="Helical" evidence="2">
    <location>
        <begin position="20"/>
        <end position="42"/>
    </location>
</feature>
<dbReference type="SUPFAM" id="SSF54373">
    <property type="entry name" value="FAD-linked reductases, C-terminal domain"/>
    <property type="match status" value="1"/>
</dbReference>
<dbReference type="InterPro" id="IPR012132">
    <property type="entry name" value="GMC_OxRdtase"/>
</dbReference>
<dbReference type="PANTHER" id="PTHR11552">
    <property type="entry name" value="GLUCOSE-METHANOL-CHOLINE GMC OXIDOREDUCTASE"/>
    <property type="match status" value="1"/>
</dbReference>
<dbReference type="EMBL" id="CAXLJM020000068">
    <property type="protein sequence ID" value="CAL8123103.1"/>
    <property type="molecule type" value="Genomic_DNA"/>
</dbReference>
<keyword evidence="2" id="KW-0472">Membrane</keyword>
<dbReference type="InterPro" id="IPR007867">
    <property type="entry name" value="GMC_OxRtase_C"/>
</dbReference>
<organism evidence="4 5">
    <name type="scientific">Orchesella dallaii</name>
    <dbReference type="NCBI Taxonomy" id="48710"/>
    <lineage>
        <taxon>Eukaryota</taxon>
        <taxon>Metazoa</taxon>
        <taxon>Ecdysozoa</taxon>
        <taxon>Arthropoda</taxon>
        <taxon>Hexapoda</taxon>
        <taxon>Collembola</taxon>
        <taxon>Entomobryomorpha</taxon>
        <taxon>Entomobryoidea</taxon>
        <taxon>Orchesellidae</taxon>
        <taxon>Orchesellinae</taxon>
        <taxon>Orchesella</taxon>
    </lineage>
</organism>
<comment type="similarity">
    <text evidence="1">Belongs to the GMC oxidoreductase family.</text>
</comment>
<dbReference type="PIRSF" id="PIRSF000137">
    <property type="entry name" value="Alcohol_oxidase"/>
    <property type="match status" value="1"/>
</dbReference>
<evidence type="ECO:0000313" key="4">
    <source>
        <dbReference type="EMBL" id="CAL8123103.1"/>
    </source>
</evidence>
<dbReference type="PROSITE" id="PS00624">
    <property type="entry name" value="GMC_OXRED_2"/>
    <property type="match status" value="1"/>
</dbReference>
<dbReference type="InterPro" id="IPR036188">
    <property type="entry name" value="FAD/NAD-bd_sf"/>
</dbReference>
<evidence type="ECO:0000256" key="2">
    <source>
        <dbReference type="SAM" id="Phobius"/>
    </source>
</evidence>
<dbReference type="Pfam" id="PF00732">
    <property type="entry name" value="GMC_oxred_N"/>
    <property type="match status" value="1"/>
</dbReference>
<dbReference type="Proteomes" id="UP001642540">
    <property type="component" value="Unassembled WGS sequence"/>
</dbReference>
<proteinExistence type="inferred from homology"/>
<keyword evidence="2" id="KW-0812">Transmembrane</keyword>
<keyword evidence="5" id="KW-1185">Reference proteome</keyword>
<dbReference type="InterPro" id="IPR000172">
    <property type="entry name" value="GMC_OxRdtase_N"/>
</dbReference>
<evidence type="ECO:0000313" key="5">
    <source>
        <dbReference type="Proteomes" id="UP001642540"/>
    </source>
</evidence>
<keyword evidence="2" id="KW-1133">Transmembrane helix</keyword>
<comment type="caution">
    <text evidence="4">The sequence shown here is derived from an EMBL/GenBank/DDBJ whole genome shotgun (WGS) entry which is preliminary data.</text>
</comment>
<dbReference type="Gene3D" id="3.30.560.10">
    <property type="entry name" value="Glucose Oxidase, domain 3"/>
    <property type="match status" value="1"/>
</dbReference>
<gene>
    <name evidence="4" type="ORF">ODALV1_LOCUS20093</name>
</gene>
<protein>
    <recommendedName>
        <fullName evidence="3">Glucose-methanol-choline oxidoreductase N-terminal domain-containing protein</fullName>
    </recommendedName>
</protein>
<feature type="domain" description="Glucose-methanol-choline oxidoreductase N-terminal" evidence="3">
    <location>
        <begin position="330"/>
        <end position="344"/>
    </location>
</feature>
<evidence type="ECO:0000259" key="3">
    <source>
        <dbReference type="PROSITE" id="PS00624"/>
    </source>
</evidence>
<name>A0ABP1R959_9HEXA</name>
<dbReference type="PANTHER" id="PTHR11552:SF227">
    <property type="entry name" value="GLUCOSE DEHYDROGENASE [FAD, QUINONE]-LIKE PROTEIN"/>
    <property type="match status" value="1"/>
</dbReference>
<dbReference type="SUPFAM" id="SSF51905">
    <property type="entry name" value="FAD/NAD(P)-binding domain"/>
    <property type="match status" value="1"/>
</dbReference>
<sequence>MDTVVIKLAVGLGLQNFIGWFAPVFLGMMNVVPALLVLFFYTDKSQTYNEYMSEKDSGKKPPDLQYDFIVVGGGSAGSVVARRLSKHFKVLLLERGGEPNPLTVVPGMESAMLSKPEVDYRYLTVPQNTSCLACNNRQSLWNSGFGLGGSSIINAMVYIRGHPFDYDLWSYFTNDERWKYKNLLPYFMRSEGYCDNCEHTKGIIPSVNPKFHNIEGELPVRPPPISPMVPEFLEALEWASVSKGDVNAPYYKPIADVTSYSQKFGRRVTTYNAFIDTILDKRPTLNVVKYARVIRVIFEPGTTTAIGVKYERFGKIEVAKASKEVILSAGAIATPKILLLSGVGPEAELKQLKIPVRANLPVGRNLQDHVGTFVGPFLIDKPISILPERDLNDDAVYQFLKNGTGPFTVTFARGVSLWTSTRALGAGEGEWPDIQAGMSSNGISQNFDQVLSELYNLRADIMKEFIDPVKGKDAFSFIVDYSRPRSRGVLKLASANYVDEPLIDPRYYGDAEQEDIRVTVEAIQRALYIGENAPAYKRLGAKLSPIPFPPCKHILFRSTEYWECVARQYTLTLHHFCGTTSMGPVDSPHAVVDSELRVIGTKRLRVIDASIMPFIVSVNTNAATLMIGERGADFVIKSWSIEYLPENEPYKK</sequence>
<evidence type="ECO:0000256" key="1">
    <source>
        <dbReference type="ARBA" id="ARBA00010790"/>
    </source>
</evidence>
<dbReference type="Pfam" id="PF05199">
    <property type="entry name" value="GMC_oxred_C"/>
    <property type="match status" value="1"/>
</dbReference>